<keyword evidence="5" id="KW-0255">Endonuclease</keyword>
<dbReference type="GO" id="GO:0004519">
    <property type="term" value="F:endonuclease activity"/>
    <property type="evidence" value="ECO:0007669"/>
    <property type="project" value="UniProtKB-KW"/>
</dbReference>
<dbReference type="Pfam" id="PF00078">
    <property type="entry name" value="RVT_1"/>
    <property type="match status" value="1"/>
</dbReference>
<keyword evidence="7" id="KW-0695">RNA-directed DNA polymerase</keyword>
<evidence type="ECO:0000256" key="2">
    <source>
        <dbReference type="ARBA" id="ARBA00022679"/>
    </source>
</evidence>
<dbReference type="InterPro" id="IPR043502">
    <property type="entry name" value="DNA/RNA_pol_sf"/>
</dbReference>
<feature type="region of interest" description="Disordered" evidence="8">
    <location>
        <begin position="136"/>
        <end position="197"/>
    </location>
</feature>
<dbReference type="InterPro" id="IPR043128">
    <property type="entry name" value="Rev_trsase/Diguanyl_cyclase"/>
</dbReference>
<dbReference type="InterPro" id="IPR041373">
    <property type="entry name" value="RT_RNaseH"/>
</dbReference>
<dbReference type="InterPro" id="IPR021109">
    <property type="entry name" value="Peptidase_aspartic_dom_sf"/>
</dbReference>
<evidence type="ECO:0000256" key="1">
    <source>
        <dbReference type="ARBA" id="ARBA00012493"/>
    </source>
</evidence>
<name>A0A6G0RIT0_9STRA</name>
<evidence type="ECO:0000256" key="3">
    <source>
        <dbReference type="ARBA" id="ARBA00022695"/>
    </source>
</evidence>
<evidence type="ECO:0000256" key="7">
    <source>
        <dbReference type="ARBA" id="ARBA00022918"/>
    </source>
</evidence>
<dbReference type="CDD" id="cd09274">
    <property type="entry name" value="RNase_HI_RT_Ty3"/>
    <property type="match status" value="1"/>
</dbReference>
<feature type="domain" description="Reverse transcriptase" evidence="9">
    <location>
        <begin position="630"/>
        <end position="810"/>
    </location>
</feature>
<keyword evidence="4" id="KW-0540">Nuclease</keyword>
<comment type="caution">
    <text evidence="10">The sequence shown here is derived from an EMBL/GenBank/DDBJ whole genome shotgun (WGS) entry which is preliminary data.</text>
</comment>
<evidence type="ECO:0000313" key="11">
    <source>
        <dbReference type="Proteomes" id="UP000486351"/>
    </source>
</evidence>
<accession>A0A6G0RIT0</accession>
<keyword evidence="6" id="KW-0378">Hydrolase</keyword>
<dbReference type="InterPro" id="IPR050951">
    <property type="entry name" value="Retrovirus_Pol_polyprotein"/>
</dbReference>
<protein>
    <recommendedName>
        <fullName evidence="1">RNA-directed DNA polymerase</fullName>
        <ecNumber evidence="1">2.7.7.49</ecNumber>
    </recommendedName>
</protein>
<dbReference type="PANTHER" id="PTHR37984">
    <property type="entry name" value="PROTEIN CBG26694"/>
    <property type="match status" value="1"/>
</dbReference>
<dbReference type="Gene3D" id="3.30.70.270">
    <property type="match status" value="2"/>
</dbReference>
<sequence length="1110" mass="122379">MARDEDDDMKSDDVRTMVVAASVRLEEELQAKDSGSARRYVSTVRPAMAALRFVRPDRKPADDSTVAGRVVTRMDEGTTGVIEVTSTKEDGTRLPSNPGTMEEEHRTGDDTTSLDVSQAEEGDVAVVDEVQTEEGDVAAPVEAEEGDATSLNEVPTTGGDAPPRDEMPAEEGVATASQVTSSQGVYPGDGRLEAKQSSVLDSVDQVRLATRRTKEEAKRRRVERATRKSIRKATEVERTVTALNDERRTRPRRQANAARVELAQRQQVGQTVSSGSASAKVSLVQRTPASTVANKPGSTSIAADDGLPTASMMVDLERVAIKLDSGARYSVAGTDWMQRGERLRKDAPVECVKGIGGFRLNVLGVWAFTMRNAYGQVVELEACIIEGCADEFLVGVDFLRQHRASMDFNCNEVKYFDHGKLIIIPFRTEDDEGGAKVAVVRVVKQSRLVRSAVTPVEVMVTAPDGEEGIFVPTRWCGTVMLAATVTTASGGKAWVPAINVHGGKTKLPAKKELGTWILTAAGMHLLELSGELERGKVAEWIATLGDEETPLDNEDEVRMGTKDPDSQQLVLKLLRAYRKVLEDAGDCPPVTALDVEHHIDTGNAKPIMLKRRRHAQFEDAIMEDNVSRMLQAGVIEEGNGAWGFPVVLVRKKDGEVRFCVDYRALNKITKRDVYPLPRIDETLEALGGARLFTTLDLKAGYWQISVAAEDRDKTAFTTKQGIYRFIRMPFGLMNAPSTFQRMMNGVLRGLTWSTCLVNLDDIVVYTRGGIERHIIELATVLERLSAAGLTLKLKKCVFAAASMEYLGHELSSEGVRPVERPVTEVREFPRSRDPTEVKRFVHLAGYYRKFIEAFGSIMAPLTRLLKKSSEWEWTEEQKFAFERVKAALATRPLLVYLNFELPFRLVTDASKTGLGTCLMQDQGRGWQPVAFASKVNSSAEANYSITELECLAVVWSVKLFRPYLYGRAFTIITDHSALKWLMTRPNLADRLHRWSLTLQEYEFEILYRPGATNIVADALSRASATVMAAVGRKRKQCRAGDQPWRAVGIETEEKTEEGLLPTSAAVREAEEHARRTAGQPVAAVVSDWAAEVPATARPSTSTASPSSVYF</sequence>
<feature type="region of interest" description="Disordered" evidence="8">
    <location>
        <begin position="56"/>
        <end position="117"/>
    </location>
</feature>
<dbReference type="GO" id="GO:0016787">
    <property type="term" value="F:hydrolase activity"/>
    <property type="evidence" value="ECO:0007669"/>
    <property type="project" value="UniProtKB-KW"/>
</dbReference>
<keyword evidence="2" id="KW-0808">Transferase</keyword>
<dbReference type="PANTHER" id="PTHR37984:SF5">
    <property type="entry name" value="PROTEIN NYNRIN-LIKE"/>
    <property type="match status" value="1"/>
</dbReference>
<dbReference type="GO" id="GO:0003964">
    <property type="term" value="F:RNA-directed DNA polymerase activity"/>
    <property type="evidence" value="ECO:0007669"/>
    <property type="project" value="UniProtKB-KW"/>
</dbReference>
<dbReference type="InterPro" id="IPR000477">
    <property type="entry name" value="RT_dom"/>
</dbReference>
<dbReference type="CDD" id="cd01647">
    <property type="entry name" value="RT_LTR"/>
    <property type="match status" value="1"/>
</dbReference>
<keyword evidence="3" id="KW-0548">Nucleotidyltransferase</keyword>
<dbReference type="Pfam" id="PF17917">
    <property type="entry name" value="RT_RNaseH"/>
    <property type="match status" value="1"/>
</dbReference>
<evidence type="ECO:0000313" key="10">
    <source>
        <dbReference type="EMBL" id="KAE9333719.1"/>
    </source>
</evidence>
<reference evidence="10 11" key="1">
    <citation type="submission" date="2018-09" db="EMBL/GenBank/DDBJ databases">
        <title>Genomic investigation of the strawberry pathogen Phytophthora fragariae indicates pathogenicity is determined by transcriptional variation in three key races.</title>
        <authorList>
            <person name="Adams T.M."/>
            <person name="Armitage A.D."/>
            <person name="Sobczyk M.K."/>
            <person name="Bates H.J."/>
            <person name="Dunwell J.M."/>
            <person name="Nellist C.F."/>
            <person name="Harrison R.J."/>
        </authorList>
    </citation>
    <scope>NUCLEOTIDE SEQUENCE [LARGE SCALE GENOMIC DNA]</scope>
    <source>
        <strain evidence="10 11">NOV-77</strain>
    </source>
</reference>
<feature type="region of interest" description="Disordered" evidence="8">
    <location>
        <begin position="244"/>
        <end position="297"/>
    </location>
</feature>
<proteinExistence type="predicted"/>
<dbReference type="Gene3D" id="2.40.70.10">
    <property type="entry name" value="Acid Proteases"/>
    <property type="match status" value="1"/>
</dbReference>
<evidence type="ECO:0000256" key="6">
    <source>
        <dbReference type="ARBA" id="ARBA00022801"/>
    </source>
</evidence>
<gene>
    <name evidence="10" type="ORF">PF008_g14308</name>
</gene>
<dbReference type="EMBL" id="QXFY01000880">
    <property type="protein sequence ID" value="KAE9333719.1"/>
    <property type="molecule type" value="Genomic_DNA"/>
</dbReference>
<organism evidence="10 11">
    <name type="scientific">Phytophthora fragariae</name>
    <dbReference type="NCBI Taxonomy" id="53985"/>
    <lineage>
        <taxon>Eukaryota</taxon>
        <taxon>Sar</taxon>
        <taxon>Stramenopiles</taxon>
        <taxon>Oomycota</taxon>
        <taxon>Peronosporomycetes</taxon>
        <taxon>Peronosporales</taxon>
        <taxon>Peronosporaceae</taxon>
        <taxon>Phytophthora</taxon>
    </lineage>
</organism>
<evidence type="ECO:0000256" key="8">
    <source>
        <dbReference type="SAM" id="MobiDB-lite"/>
    </source>
</evidence>
<feature type="compositionally biased region" description="Polar residues" evidence="8">
    <location>
        <begin position="175"/>
        <end position="184"/>
    </location>
</feature>
<dbReference type="SUPFAM" id="SSF56672">
    <property type="entry name" value="DNA/RNA polymerases"/>
    <property type="match status" value="1"/>
</dbReference>
<evidence type="ECO:0000256" key="5">
    <source>
        <dbReference type="ARBA" id="ARBA00022759"/>
    </source>
</evidence>
<dbReference type="AlphaFoldDB" id="A0A6G0RIT0"/>
<feature type="compositionally biased region" description="Polar residues" evidence="8">
    <location>
        <begin position="264"/>
        <end position="297"/>
    </location>
</feature>
<dbReference type="PROSITE" id="PS50878">
    <property type="entry name" value="RT_POL"/>
    <property type="match status" value="1"/>
</dbReference>
<dbReference type="FunFam" id="3.30.70.270:FF:000020">
    <property type="entry name" value="Transposon Tf2-6 polyprotein-like Protein"/>
    <property type="match status" value="1"/>
</dbReference>
<feature type="compositionally biased region" description="Acidic residues" evidence="8">
    <location>
        <begin position="136"/>
        <end position="147"/>
    </location>
</feature>
<dbReference type="EC" id="2.7.7.49" evidence="1"/>
<evidence type="ECO:0000259" key="9">
    <source>
        <dbReference type="PROSITE" id="PS50878"/>
    </source>
</evidence>
<dbReference type="Gene3D" id="3.10.10.10">
    <property type="entry name" value="HIV Type 1 Reverse Transcriptase, subunit A, domain 1"/>
    <property type="match status" value="1"/>
</dbReference>
<dbReference type="Proteomes" id="UP000486351">
    <property type="component" value="Unassembled WGS sequence"/>
</dbReference>
<dbReference type="FunFam" id="3.10.20.370:FF:000001">
    <property type="entry name" value="Retrovirus-related Pol polyprotein from transposon 17.6-like protein"/>
    <property type="match status" value="1"/>
</dbReference>
<evidence type="ECO:0000256" key="4">
    <source>
        <dbReference type="ARBA" id="ARBA00022722"/>
    </source>
</evidence>